<reference evidence="3" key="1">
    <citation type="journal article" date="2019" name="Int. J. Syst. Evol. Microbiol.">
        <title>The Global Catalogue of Microorganisms (GCM) 10K type strain sequencing project: providing services to taxonomists for standard genome sequencing and annotation.</title>
        <authorList>
            <consortium name="The Broad Institute Genomics Platform"/>
            <consortium name="The Broad Institute Genome Sequencing Center for Infectious Disease"/>
            <person name="Wu L."/>
            <person name="Ma J."/>
        </authorList>
    </citation>
    <scope>NUCLEOTIDE SEQUENCE [LARGE SCALE GENOMIC DNA]</scope>
    <source>
        <strain evidence="3">KCTC 52127</strain>
    </source>
</reference>
<protein>
    <submittedName>
        <fullName evidence="2">Uncharacterized protein</fullName>
    </submittedName>
</protein>
<feature type="transmembrane region" description="Helical" evidence="1">
    <location>
        <begin position="135"/>
        <end position="156"/>
    </location>
</feature>
<dbReference type="EMBL" id="JBHULH010000004">
    <property type="protein sequence ID" value="MFD2567935.1"/>
    <property type="molecule type" value="Genomic_DNA"/>
</dbReference>
<name>A0ABW5LT02_9FLAO</name>
<accession>A0ABW5LT02</accession>
<comment type="caution">
    <text evidence="2">The sequence shown here is derived from an EMBL/GenBank/DDBJ whole genome shotgun (WGS) entry which is preliminary data.</text>
</comment>
<proteinExistence type="predicted"/>
<feature type="transmembrane region" description="Helical" evidence="1">
    <location>
        <begin position="50"/>
        <end position="67"/>
    </location>
</feature>
<feature type="transmembrane region" description="Helical" evidence="1">
    <location>
        <begin position="74"/>
        <end position="93"/>
    </location>
</feature>
<evidence type="ECO:0000256" key="1">
    <source>
        <dbReference type="SAM" id="Phobius"/>
    </source>
</evidence>
<evidence type="ECO:0000313" key="2">
    <source>
        <dbReference type="EMBL" id="MFD2567935.1"/>
    </source>
</evidence>
<gene>
    <name evidence="2" type="ORF">ACFSRZ_11165</name>
</gene>
<keyword evidence="3" id="KW-1185">Reference proteome</keyword>
<evidence type="ECO:0000313" key="3">
    <source>
        <dbReference type="Proteomes" id="UP001597508"/>
    </source>
</evidence>
<keyword evidence="1" id="KW-1133">Transmembrane helix</keyword>
<feature type="transmembrane region" description="Helical" evidence="1">
    <location>
        <begin position="176"/>
        <end position="195"/>
    </location>
</feature>
<sequence length="231" mass="26847">MLRLNKLTKTETFLFSALTIVLILSVYFGFTDAEYFDNVFAQEDGAVEYATFFFLLCISILQFYRLFTVSKNKAILWKLGIFFFAILFLFGAGEEISWGQRIFGIESGDFFKDNNLQNETNLHNLEIGGVKLNKLIFSQLLTVIMAVYLLVLPFLYQKFDWINKLVDKFVIPIPQLSHIIAFLINTIFIAILPNLSRKWEVYELFFATIFLLIFLNPVNKKVYLRESSSDS</sequence>
<keyword evidence="1" id="KW-0472">Membrane</keyword>
<keyword evidence="1" id="KW-0812">Transmembrane</keyword>
<organism evidence="2 3">
    <name type="scientific">Pseudotenacibaculum haliotis</name>
    <dbReference type="NCBI Taxonomy" id="1862138"/>
    <lineage>
        <taxon>Bacteria</taxon>
        <taxon>Pseudomonadati</taxon>
        <taxon>Bacteroidota</taxon>
        <taxon>Flavobacteriia</taxon>
        <taxon>Flavobacteriales</taxon>
        <taxon>Flavobacteriaceae</taxon>
        <taxon>Pseudotenacibaculum</taxon>
    </lineage>
</organism>
<feature type="transmembrane region" description="Helical" evidence="1">
    <location>
        <begin position="201"/>
        <end position="218"/>
    </location>
</feature>
<feature type="transmembrane region" description="Helical" evidence="1">
    <location>
        <begin position="12"/>
        <end position="30"/>
    </location>
</feature>
<dbReference type="RefSeq" id="WP_379666640.1">
    <property type="nucleotide sequence ID" value="NZ_JBHULH010000004.1"/>
</dbReference>
<dbReference type="Proteomes" id="UP001597508">
    <property type="component" value="Unassembled WGS sequence"/>
</dbReference>